<dbReference type="InterPro" id="IPR036047">
    <property type="entry name" value="F-box-like_dom_sf"/>
</dbReference>
<evidence type="ECO:0000259" key="1">
    <source>
        <dbReference type="PROSITE" id="PS50181"/>
    </source>
</evidence>
<dbReference type="InterPro" id="IPR001810">
    <property type="entry name" value="F-box_dom"/>
</dbReference>
<name>A0A8H6HH89_9AGAR</name>
<dbReference type="OrthoDB" id="2823912at2759"/>
<keyword evidence="3" id="KW-1185">Reference proteome</keyword>
<protein>
    <recommendedName>
        <fullName evidence="1">F-box domain-containing protein</fullName>
    </recommendedName>
</protein>
<dbReference type="SUPFAM" id="SSF81383">
    <property type="entry name" value="F-box domain"/>
    <property type="match status" value="1"/>
</dbReference>
<evidence type="ECO:0000313" key="2">
    <source>
        <dbReference type="EMBL" id="KAF6746306.1"/>
    </source>
</evidence>
<proteinExistence type="predicted"/>
<dbReference type="Proteomes" id="UP000521943">
    <property type="component" value="Unassembled WGS sequence"/>
</dbReference>
<dbReference type="PROSITE" id="PS50181">
    <property type="entry name" value="FBOX"/>
    <property type="match status" value="1"/>
</dbReference>
<evidence type="ECO:0000313" key="3">
    <source>
        <dbReference type="Proteomes" id="UP000521943"/>
    </source>
</evidence>
<gene>
    <name evidence="2" type="ORF">DFP72DRAFT_923127</name>
</gene>
<dbReference type="CDD" id="cd09917">
    <property type="entry name" value="F-box_SF"/>
    <property type="match status" value="1"/>
</dbReference>
<comment type="caution">
    <text evidence="2">The sequence shown here is derived from an EMBL/GenBank/DDBJ whole genome shotgun (WGS) entry which is preliminary data.</text>
</comment>
<accession>A0A8H6HH89</accession>
<dbReference type="EMBL" id="JACGCI010000094">
    <property type="protein sequence ID" value="KAF6746306.1"/>
    <property type="molecule type" value="Genomic_DNA"/>
</dbReference>
<dbReference type="Pfam" id="PF12937">
    <property type="entry name" value="F-box-like"/>
    <property type="match status" value="1"/>
</dbReference>
<dbReference type="Gene3D" id="1.20.1280.50">
    <property type="match status" value="1"/>
</dbReference>
<sequence length="627" mass="72661">MEGYLDYLDLRPNPPRRRRDLSLLPEMPLDVLLEIFSLLEPKDLLNMARSCKDFRRALVKPSMMHVLWRAKRIESGAPEPPEGFSEAKWVAFLFNTFCYSCATPNVRTDFYVLKRLCVSCKKKGYVQVADFPENYEVAMVGCIPWTNAPTSSKEETDYWYAWIEEIEEIATIWDTFEERILAGDAQAIADRNTFKQERGAAVEHMREAAPECRVWADTLEEQKLNNKNNVREARILAVRQCFYELGYDQVDVDGVIEWETPELKTGKGKITDRVWRNLRAKLEPQVVRAAEVRHYELKLDLKLQRMFDLMTAWNMWLESLNLPTSELLKYPKQRDLWYLPAVSALLDAPVDAAIDYLPIVADFSNIARNFIFTKREELRRSVPIANLSEASPDALELATSIFSAPSSTSHLGGGDLSYPKIALGWKMLSVCHLFKNEEEAHEMGFSVEQPVLPFFDEKLSAVAATLVTDVGLNRYTATIGDMDALDERFLCLTCIRTKLRYSGKIFVGAYTWKNAVVHSREHHRETIKFERITSERLRQRVDRSEEIDEERSDPDRYQSAFHCNHCFFGPRNGRPALKGEVKEHIRTEHNIEDPSARKGDYILNEVRRQNFEKPSYIHMREEEFDLD</sequence>
<organism evidence="2 3">
    <name type="scientific">Ephemerocybe angulata</name>
    <dbReference type="NCBI Taxonomy" id="980116"/>
    <lineage>
        <taxon>Eukaryota</taxon>
        <taxon>Fungi</taxon>
        <taxon>Dikarya</taxon>
        <taxon>Basidiomycota</taxon>
        <taxon>Agaricomycotina</taxon>
        <taxon>Agaricomycetes</taxon>
        <taxon>Agaricomycetidae</taxon>
        <taxon>Agaricales</taxon>
        <taxon>Agaricineae</taxon>
        <taxon>Psathyrellaceae</taxon>
        <taxon>Ephemerocybe</taxon>
    </lineage>
</organism>
<dbReference type="AlphaFoldDB" id="A0A8H6HH89"/>
<reference evidence="2 3" key="1">
    <citation type="submission" date="2020-07" db="EMBL/GenBank/DDBJ databases">
        <title>Comparative genomics of pyrophilous fungi reveals a link between fire events and developmental genes.</title>
        <authorList>
            <consortium name="DOE Joint Genome Institute"/>
            <person name="Steindorff A.S."/>
            <person name="Carver A."/>
            <person name="Calhoun S."/>
            <person name="Stillman K."/>
            <person name="Liu H."/>
            <person name="Lipzen A."/>
            <person name="Pangilinan J."/>
            <person name="Labutti K."/>
            <person name="Bruns T.D."/>
            <person name="Grigoriev I.V."/>
        </authorList>
    </citation>
    <scope>NUCLEOTIDE SEQUENCE [LARGE SCALE GENOMIC DNA]</scope>
    <source>
        <strain evidence="2 3">CBS 144469</strain>
    </source>
</reference>
<dbReference type="SMART" id="SM00256">
    <property type="entry name" value="FBOX"/>
    <property type="match status" value="1"/>
</dbReference>
<feature type="domain" description="F-box" evidence="1">
    <location>
        <begin position="21"/>
        <end position="71"/>
    </location>
</feature>